<dbReference type="InterPro" id="IPR036291">
    <property type="entry name" value="NAD(P)-bd_dom_sf"/>
</dbReference>
<dbReference type="GO" id="GO:0016616">
    <property type="term" value="F:oxidoreductase activity, acting on the CH-OH group of donors, NAD or NADP as acceptor"/>
    <property type="evidence" value="ECO:0007669"/>
    <property type="project" value="InterPro"/>
</dbReference>
<keyword evidence="5" id="KW-1185">Reference proteome</keyword>
<dbReference type="AlphaFoldDB" id="A0A7X1AUR2"/>
<dbReference type="RefSeq" id="WP_185691132.1">
    <property type="nucleotide sequence ID" value="NZ_JACHVA010000016.1"/>
</dbReference>
<accession>A0A7X1AUR2</accession>
<gene>
    <name evidence="4" type="ORF">H5P30_01160</name>
</gene>
<dbReference type="EMBL" id="JACHVA010000016">
    <property type="protein sequence ID" value="MBC2600383.1"/>
    <property type="molecule type" value="Genomic_DNA"/>
</dbReference>
<evidence type="ECO:0000259" key="3">
    <source>
        <dbReference type="Pfam" id="PF01073"/>
    </source>
</evidence>
<dbReference type="Pfam" id="PF01073">
    <property type="entry name" value="3Beta_HSD"/>
    <property type="match status" value="1"/>
</dbReference>
<evidence type="ECO:0000256" key="2">
    <source>
        <dbReference type="ARBA" id="ARBA00023002"/>
    </source>
</evidence>
<keyword evidence="2" id="KW-0560">Oxidoreductase</keyword>
<feature type="domain" description="3-beta hydroxysteroid dehydrogenase/isomerase" evidence="3">
    <location>
        <begin position="6"/>
        <end position="252"/>
    </location>
</feature>
<dbReference type="Proteomes" id="UP000525652">
    <property type="component" value="Unassembled WGS sequence"/>
</dbReference>
<sequence>MEGRILVTGASGFVGGAVCRALREKGFSVRGTGRRSRPSDLPAEVEYVAADLNDAAVVAELCAGVVAVVHMAAKAGVWGPREAYYQANVAATECLLESARGAGVQAFVFTSTPSVVFNGEAIQGGDESMPYGTEFPCFYPETKAEAERRVLAADGAGLRTLALRPHLIWGPGDPHLFPRVFERVDAGKLKIVGDGRNRVDLTYIDNVAAGHVAAVESLLAGRGGGRAYFLTQDEPVALWPFVNRVLEATGRAPVRKKISLKLALLAGTVCEGIWKIGRLGGEPPMTRFVAKELATDHWFSSAGAREVLGYEPVVSMEEGVERYLEALRNEN</sequence>
<dbReference type="InterPro" id="IPR050177">
    <property type="entry name" value="Lipid_A_modif_metabolic_enz"/>
</dbReference>
<proteinExistence type="inferred from homology"/>
<reference evidence="4 5" key="1">
    <citation type="submission" date="2020-07" db="EMBL/GenBank/DDBJ databases">
        <authorList>
            <person name="Feng X."/>
        </authorList>
    </citation>
    <scope>NUCLEOTIDE SEQUENCE [LARGE SCALE GENOMIC DNA]</scope>
    <source>
        <strain evidence="4 5">JCM14086</strain>
    </source>
</reference>
<evidence type="ECO:0000256" key="1">
    <source>
        <dbReference type="ARBA" id="ARBA00009219"/>
    </source>
</evidence>
<comment type="caution">
    <text evidence="4">The sequence shown here is derived from an EMBL/GenBank/DDBJ whole genome shotgun (WGS) entry which is preliminary data.</text>
</comment>
<dbReference type="Gene3D" id="3.40.50.720">
    <property type="entry name" value="NAD(P)-binding Rossmann-like Domain"/>
    <property type="match status" value="1"/>
</dbReference>
<dbReference type="PANTHER" id="PTHR43245:SF51">
    <property type="entry name" value="SHORT CHAIN DEHYDROGENASE_REDUCTASE FAMILY 42E, MEMBER 2"/>
    <property type="match status" value="1"/>
</dbReference>
<dbReference type="PANTHER" id="PTHR43245">
    <property type="entry name" value="BIFUNCTIONAL POLYMYXIN RESISTANCE PROTEIN ARNA"/>
    <property type="match status" value="1"/>
</dbReference>
<dbReference type="InterPro" id="IPR002225">
    <property type="entry name" value="3Beta_OHSteriod_DH/Estase"/>
</dbReference>
<evidence type="ECO:0000313" key="4">
    <source>
        <dbReference type="EMBL" id="MBC2600383.1"/>
    </source>
</evidence>
<dbReference type="SUPFAM" id="SSF51735">
    <property type="entry name" value="NAD(P)-binding Rossmann-fold domains"/>
    <property type="match status" value="1"/>
</dbReference>
<comment type="similarity">
    <text evidence="1">Belongs to the 3-beta-HSD family.</text>
</comment>
<evidence type="ECO:0000313" key="5">
    <source>
        <dbReference type="Proteomes" id="UP000525652"/>
    </source>
</evidence>
<protein>
    <submittedName>
        <fullName evidence="4">NAD-dependent epimerase/dehydratase family protein</fullName>
    </submittedName>
</protein>
<name>A0A7X1AUR2_9BACT</name>
<organism evidence="4 5">
    <name type="scientific">Puniceicoccus vermicola</name>
    <dbReference type="NCBI Taxonomy" id="388746"/>
    <lineage>
        <taxon>Bacteria</taxon>
        <taxon>Pseudomonadati</taxon>
        <taxon>Verrucomicrobiota</taxon>
        <taxon>Opitutia</taxon>
        <taxon>Puniceicoccales</taxon>
        <taxon>Puniceicoccaceae</taxon>
        <taxon>Puniceicoccus</taxon>
    </lineage>
</organism>
<dbReference type="GO" id="GO:0006694">
    <property type="term" value="P:steroid biosynthetic process"/>
    <property type="evidence" value="ECO:0007669"/>
    <property type="project" value="InterPro"/>
</dbReference>